<comment type="caution">
    <text evidence="1">The sequence shown here is derived from an EMBL/GenBank/DDBJ whole genome shotgun (WGS) entry which is preliminary data.</text>
</comment>
<gene>
    <name evidence="1" type="ORF">OTU49_008299</name>
</gene>
<dbReference type="Proteomes" id="UP001445076">
    <property type="component" value="Unassembled WGS sequence"/>
</dbReference>
<sequence length="113" mass="12797">MTEMNSDPSLQGENSQRVKTYTCHHLKNNIDRSNSFDGPFGVVFTTGHQADVKTDLLCHWIVDLDLGNWDCPLEVAWEACPYPCGLYLKTQRMHLSLLHCMGLHLGVEYEDGS</sequence>
<evidence type="ECO:0000313" key="2">
    <source>
        <dbReference type="Proteomes" id="UP001445076"/>
    </source>
</evidence>
<dbReference type="AlphaFoldDB" id="A0AAW0WCM7"/>
<name>A0AAW0WCM7_CHEQU</name>
<proteinExistence type="predicted"/>
<accession>A0AAW0WCM7</accession>
<evidence type="ECO:0000313" key="1">
    <source>
        <dbReference type="EMBL" id="KAK8729752.1"/>
    </source>
</evidence>
<reference evidence="1 2" key="1">
    <citation type="journal article" date="2024" name="BMC Genomics">
        <title>Genome assembly of redclaw crayfish (Cherax quadricarinatus) provides insights into its immune adaptation and hypoxia tolerance.</title>
        <authorList>
            <person name="Liu Z."/>
            <person name="Zheng J."/>
            <person name="Li H."/>
            <person name="Fang K."/>
            <person name="Wang S."/>
            <person name="He J."/>
            <person name="Zhou D."/>
            <person name="Weng S."/>
            <person name="Chi M."/>
            <person name="Gu Z."/>
            <person name="He J."/>
            <person name="Li F."/>
            <person name="Wang M."/>
        </authorList>
    </citation>
    <scope>NUCLEOTIDE SEQUENCE [LARGE SCALE GENOMIC DNA]</scope>
    <source>
        <strain evidence="1">ZL_2023a</strain>
    </source>
</reference>
<keyword evidence="2" id="KW-1185">Reference proteome</keyword>
<organism evidence="1 2">
    <name type="scientific">Cherax quadricarinatus</name>
    <name type="common">Australian red claw crayfish</name>
    <dbReference type="NCBI Taxonomy" id="27406"/>
    <lineage>
        <taxon>Eukaryota</taxon>
        <taxon>Metazoa</taxon>
        <taxon>Ecdysozoa</taxon>
        <taxon>Arthropoda</taxon>
        <taxon>Crustacea</taxon>
        <taxon>Multicrustacea</taxon>
        <taxon>Malacostraca</taxon>
        <taxon>Eumalacostraca</taxon>
        <taxon>Eucarida</taxon>
        <taxon>Decapoda</taxon>
        <taxon>Pleocyemata</taxon>
        <taxon>Astacidea</taxon>
        <taxon>Parastacoidea</taxon>
        <taxon>Parastacidae</taxon>
        <taxon>Cherax</taxon>
    </lineage>
</organism>
<dbReference type="EMBL" id="JARKIK010000066">
    <property type="protein sequence ID" value="KAK8729752.1"/>
    <property type="molecule type" value="Genomic_DNA"/>
</dbReference>
<protein>
    <submittedName>
        <fullName evidence="1">Uncharacterized protein</fullName>
    </submittedName>
</protein>